<dbReference type="Gene3D" id="3.40.190.10">
    <property type="entry name" value="Periplasmic binding protein-like II"/>
    <property type="match status" value="1"/>
</dbReference>
<dbReference type="RefSeq" id="WP_045279103.1">
    <property type="nucleotide sequence ID" value="NZ_JYIW01000024.1"/>
</dbReference>
<dbReference type="Gene3D" id="3.10.105.10">
    <property type="entry name" value="Dipeptide-binding Protein, Domain 3"/>
    <property type="match status" value="1"/>
</dbReference>
<feature type="chain" id="PRO_5039186440" evidence="1">
    <location>
        <begin position="30"/>
        <end position="503"/>
    </location>
</feature>
<accession>A0A0F0L7G3</accession>
<dbReference type="InterPro" id="IPR030678">
    <property type="entry name" value="Peptide/Ni-bd"/>
</dbReference>
<evidence type="ECO:0000256" key="1">
    <source>
        <dbReference type="SAM" id="SignalP"/>
    </source>
</evidence>
<evidence type="ECO:0000313" key="4">
    <source>
        <dbReference type="Proteomes" id="UP000033640"/>
    </source>
</evidence>
<reference evidence="3 4" key="1">
    <citation type="submission" date="2015-02" db="EMBL/GenBank/DDBJ databases">
        <title>Draft genome sequences of ten Microbacterium spp. with emphasis on heavy metal contaminated environments.</title>
        <authorList>
            <person name="Corretto E."/>
        </authorList>
    </citation>
    <scope>NUCLEOTIDE SEQUENCE [LARGE SCALE GENOMIC DNA]</scope>
    <source>
        <strain evidence="3 4">BEL4b</strain>
    </source>
</reference>
<dbReference type="GO" id="GO:0043190">
    <property type="term" value="C:ATP-binding cassette (ABC) transporter complex"/>
    <property type="evidence" value="ECO:0007669"/>
    <property type="project" value="InterPro"/>
</dbReference>
<dbReference type="GO" id="GO:1904680">
    <property type="term" value="F:peptide transmembrane transporter activity"/>
    <property type="evidence" value="ECO:0007669"/>
    <property type="project" value="TreeGrafter"/>
</dbReference>
<evidence type="ECO:0000313" key="3">
    <source>
        <dbReference type="EMBL" id="KJL29088.1"/>
    </source>
</evidence>
<dbReference type="EMBL" id="JYIW01000024">
    <property type="protein sequence ID" value="KJL29088.1"/>
    <property type="molecule type" value="Genomic_DNA"/>
</dbReference>
<feature type="domain" description="Solute-binding protein family 5" evidence="2">
    <location>
        <begin position="84"/>
        <end position="424"/>
    </location>
</feature>
<name>A0A0F0L7G3_9MICO</name>
<dbReference type="Pfam" id="PF00496">
    <property type="entry name" value="SBP_bac_5"/>
    <property type="match status" value="1"/>
</dbReference>
<dbReference type="PIRSF" id="PIRSF002741">
    <property type="entry name" value="MppA"/>
    <property type="match status" value="1"/>
</dbReference>
<dbReference type="AlphaFoldDB" id="A0A0F0L7G3"/>
<dbReference type="OrthoDB" id="5049679at2"/>
<feature type="signal peptide" evidence="1">
    <location>
        <begin position="1"/>
        <end position="29"/>
    </location>
</feature>
<evidence type="ECO:0000259" key="2">
    <source>
        <dbReference type="Pfam" id="PF00496"/>
    </source>
</evidence>
<dbReference type="SUPFAM" id="SSF53850">
    <property type="entry name" value="Periplasmic binding protein-like II"/>
    <property type="match status" value="1"/>
</dbReference>
<comment type="caution">
    <text evidence="3">The sequence shown here is derived from an EMBL/GenBank/DDBJ whole genome shotgun (WGS) entry which is preliminary data.</text>
</comment>
<dbReference type="PROSITE" id="PS51257">
    <property type="entry name" value="PROKAR_LIPOPROTEIN"/>
    <property type="match status" value="1"/>
</dbReference>
<dbReference type="PANTHER" id="PTHR30290">
    <property type="entry name" value="PERIPLASMIC BINDING COMPONENT OF ABC TRANSPORTER"/>
    <property type="match status" value="1"/>
</dbReference>
<protein>
    <submittedName>
        <fullName evidence="3">Glutathione-binding protein GsiB</fullName>
    </submittedName>
</protein>
<dbReference type="Proteomes" id="UP000033640">
    <property type="component" value="Unassembled WGS sequence"/>
</dbReference>
<gene>
    <name evidence="3" type="primary">gsiB_3</name>
    <name evidence="3" type="ORF">RS83_01713</name>
</gene>
<dbReference type="InterPro" id="IPR039424">
    <property type="entry name" value="SBP_5"/>
</dbReference>
<dbReference type="GO" id="GO:0042597">
    <property type="term" value="C:periplasmic space"/>
    <property type="evidence" value="ECO:0007669"/>
    <property type="project" value="UniProtKB-ARBA"/>
</dbReference>
<sequence>MSKHTGRKVAAAVALVAATTLVLSGCATGGTEGESGAAPGDDRIKLAMMQPPTAALNPYSDDVMKISRWSTGETLVRINDALEAEPLLATEWEQTDDLTWVFTLREGVTFHDGTEFTAEAVKNSIDHAVAAPRPPRVIKGVTLTAEVTGDNEITVTTDVPDPLLVNRLASPQMSILSAAAYLDDGNVTPVGTGTGPFELVELNGTSTATLDRYDDYWGDVAQLAGIDVDFVPDGTARAGAIRSGEVNIAESVPVSQVTLLNPDDAHEVFMPRTSFLTLNSESGPFADPAVRAAARAAIDPSVIVDTVYEGQADPAVGLLGPAIEWAEDMRGDVESSVKPAKVDGITITLATYTDRAENPEIAVQLEKQLEDAGFIVEQDVREYVAMEGEMLDGAFDAVVVSRNTLLDMGDPLSFLSQDFTCEGGFNIAQLCNAEVDELIDAGMQVAGDDRRQATMDAEAAVLQLDAVIPLVHERVVQAETGGYVDILRDPLERRLITEHTKRG</sequence>
<dbReference type="CDD" id="cd08490">
    <property type="entry name" value="PBP2_NikA_DppA_OppA_like_3"/>
    <property type="match status" value="1"/>
</dbReference>
<dbReference type="GO" id="GO:0015833">
    <property type="term" value="P:peptide transport"/>
    <property type="evidence" value="ECO:0007669"/>
    <property type="project" value="TreeGrafter"/>
</dbReference>
<organism evidence="3 4">
    <name type="scientific">Microbacterium oxydans</name>
    <dbReference type="NCBI Taxonomy" id="82380"/>
    <lineage>
        <taxon>Bacteria</taxon>
        <taxon>Bacillati</taxon>
        <taxon>Actinomycetota</taxon>
        <taxon>Actinomycetes</taxon>
        <taxon>Micrococcales</taxon>
        <taxon>Microbacteriaceae</taxon>
        <taxon>Microbacterium</taxon>
    </lineage>
</organism>
<dbReference type="InterPro" id="IPR000914">
    <property type="entry name" value="SBP_5_dom"/>
</dbReference>
<proteinExistence type="predicted"/>
<keyword evidence="1" id="KW-0732">Signal</keyword>
<dbReference type="PANTHER" id="PTHR30290:SF65">
    <property type="entry name" value="MONOACYL PHOSPHATIDYLINOSITOL TETRAMANNOSIDE-BINDING PROTEIN LPQW-RELATED"/>
    <property type="match status" value="1"/>
</dbReference>
<dbReference type="PATRIC" id="fig|82380.11.peg.1749"/>